<protein>
    <recommendedName>
        <fullName evidence="3">DUF4435 domain-containing protein</fullName>
    </recommendedName>
</protein>
<evidence type="ECO:0008006" key="3">
    <source>
        <dbReference type="Google" id="ProtNLM"/>
    </source>
</evidence>
<accession>A0A372MJC9</accession>
<dbReference type="AlphaFoldDB" id="A0A372MJC9"/>
<reference evidence="2" key="1">
    <citation type="submission" date="2018-08" db="EMBL/GenBank/DDBJ databases">
        <authorList>
            <person name="Grouzdev D.S."/>
            <person name="Krutkina M.S."/>
        </authorList>
    </citation>
    <scope>NUCLEOTIDE SEQUENCE [LARGE SCALE GENOMIC DNA]</scope>
    <source>
        <strain evidence="2">4-11</strain>
    </source>
</reference>
<reference evidence="1 2" key="2">
    <citation type="submission" date="2018-09" db="EMBL/GenBank/DDBJ databases">
        <title>Genome of Sphaerochaeta halotolerans strain 4-11.</title>
        <authorList>
            <person name="Nazina T.N."/>
            <person name="Sokolova D.S."/>
        </authorList>
    </citation>
    <scope>NUCLEOTIDE SEQUENCE [LARGE SCALE GENOMIC DNA]</scope>
    <source>
        <strain evidence="1 2">4-11</strain>
    </source>
</reference>
<dbReference type="RefSeq" id="WP_117329307.1">
    <property type="nucleotide sequence ID" value="NZ_QUWK01000002.1"/>
</dbReference>
<sequence>MPQLFQYYVEGETDAVLLRALKTDMQCIVPGKIKVFNAVEEEFTRARLMTLKHKTNVVLLFDTDTLNASILKKNMKFLSNQSMIGHVYCLPQVNNLEDELIRTCNISKIRELLSSKTDTDFKTDFCKCTTIKQALERHDFSID</sequence>
<dbReference type="Proteomes" id="UP000264002">
    <property type="component" value="Unassembled WGS sequence"/>
</dbReference>
<comment type="caution">
    <text evidence="1">The sequence shown here is derived from an EMBL/GenBank/DDBJ whole genome shotgun (WGS) entry which is preliminary data.</text>
</comment>
<organism evidence="1 2">
    <name type="scientific">Sphaerochaeta halotolerans</name>
    <dbReference type="NCBI Taxonomy" id="2293840"/>
    <lineage>
        <taxon>Bacteria</taxon>
        <taxon>Pseudomonadati</taxon>
        <taxon>Spirochaetota</taxon>
        <taxon>Spirochaetia</taxon>
        <taxon>Spirochaetales</taxon>
        <taxon>Sphaerochaetaceae</taxon>
        <taxon>Sphaerochaeta</taxon>
    </lineage>
</organism>
<keyword evidence="2" id="KW-1185">Reference proteome</keyword>
<dbReference type="EMBL" id="QUWK01000002">
    <property type="protein sequence ID" value="RFU95907.1"/>
    <property type="molecule type" value="Genomic_DNA"/>
</dbReference>
<name>A0A372MJC9_9SPIR</name>
<proteinExistence type="predicted"/>
<evidence type="ECO:0000313" key="2">
    <source>
        <dbReference type="Proteomes" id="UP000264002"/>
    </source>
</evidence>
<evidence type="ECO:0000313" key="1">
    <source>
        <dbReference type="EMBL" id="RFU95907.1"/>
    </source>
</evidence>
<gene>
    <name evidence="1" type="ORF">DYP60_02585</name>
</gene>